<dbReference type="AlphaFoldDB" id="A0A6N7LMV4"/>
<dbReference type="SUPFAM" id="SSF49482">
    <property type="entry name" value="Aromatic compound dioxygenase"/>
    <property type="match status" value="1"/>
</dbReference>
<dbReference type="PANTHER" id="PTHR33711">
    <property type="entry name" value="DIOXYGENASE, PUTATIVE (AFU_ORTHOLOGUE AFUA_2G02910)-RELATED"/>
    <property type="match status" value="1"/>
</dbReference>
<proteinExistence type="inferred from homology"/>
<feature type="chain" id="PRO_5027048339" evidence="4">
    <location>
        <begin position="27"/>
        <end position="194"/>
    </location>
</feature>
<dbReference type="CDD" id="cd00421">
    <property type="entry name" value="intradiol_dioxygenase"/>
    <property type="match status" value="1"/>
</dbReference>
<dbReference type="InterPro" id="IPR000627">
    <property type="entry name" value="Intradiol_dOase_C"/>
</dbReference>
<accession>A0A6N7LMV4</accession>
<evidence type="ECO:0000259" key="5">
    <source>
        <dbReference type="Pfam" id="PF00775"/>
    </source>
</evidence>
<keyword evidence="7" id="KW-1185">Reference proteome</keyword>
<dbReference type="RefSeq" id="WP_153443055.1">
    <property type="nucleotide sequence ID" value="NZ_JACIGA010000002.1"/>
</dbReference>
<dbReference type="EMBL" id="WITC01000134">
    <property type="protein sequence ID" value="MQX19201.1"/>
    <property type="molecule type" value="Genomic_DNA"/>
</dbReference>
<feature type="domain" description="Intradiol ring-cleavage dioxygenases" evidence="5">
    <location>
        <begin position="52"/>
        <end position="178"/>
    </location>
</feature>
<keyword evidence="3" id="KW-0560">Oxidoreductase</keyword>
<dbReference type="OrthoDB" id="9805815at2"/>
<comment type="similarity">
    <text evidence="1">Belongs to the intradiol ring-cleavage dioxygenase family.</text>
</comment>
<name>A0A6N7LMV4_SINTE</name>
<gene>
    <name evidence="6" type="ORF">GHK62_32140</name>
</gene>
<evidence type="ECO:0000256" key="3">
    <source>
        <dbReference type="ARBA" id="ARBA00023002"/>
    </source>
</evidence>
<evidence type="ECO:0000313" key="7">
    <source>
        <dbReference type="Proteomes" id="UP000439983"/>
    </source>
</evidence>
<evidence type="ECO:0000313" key="6">
    <source>
        <dbReference type="EMBL" id="MQX19201.1"/>
    </source>
</evidence>
<organism evidence="6 7">
    <name type="scientific">Sinorhizobium terangae</name>
    <dbReference type="NCBI Taxonomy" id="110322"/>
    <lineage>
        <taxon>Bacteria</taxon>
        <taxon>Pseudomonadati</taxon>
        <taxon>Pseudomonadota</taxon>
        <taxon>Alphaproteobacteria</taxon>
        <taxon>Hyphomicrobiales</taxon>
        <taxon>Rhizobiaceae</taxon>
        <taxon>Sinorhizobium/Ensifer group</taxon>
        <taxon>Sinorhizobium</taxon>
    </lineage>
</organism>
<dbReference type="InterPro" id="IPR015889">
    <property type="entry name" value="Intradiol_dOase_core"/>
</dbReference>
<feature type="signal peptide" evidence="4">
    <location>
        <begin position="1"/>
        <end position="26"/>
    </location>
</feature>
<dbReference type="GO" id="GO:0008199">
    <property type="term" value="F:ferric iron binding"/>
    <property type="evidence" value="ECO:0007669"/>
    <property type="project" value="InterPro"/>
</dbReference>
<protein>
    <submittedName>
        <fullName evidence="6">Intradiol ring-cleavage dioxygenase</fullName>
    </submittedName>
</protein>
<dbReference type="Gene3D" id="2.60.130.10">
    <property type="entry name" value="Aromatic compound dioxygenase"/>
    <property type="match status" value="1"/>
</dbReference>
<dbReference type="PANTHER" id="PTHR33711:SF11">
    <property type="entry name" value="DIOXYGENASE"/>
    <property type="match status" value="1"/>
</dbReference>
<evidence type="ECO:0000256" key="4">
    <source>
        <dbReference type="SAM" id="SignalP"/>
    </source>
</evidence>
<reference evidence="6 7" key="1">
    <citation type="journal article" date="2013" name="Genome Biol.">
        <title>Comparative genomics of the core and accessory genomes of 48 Sinorhizobium strains comprising five genospecies.</title>
        <authorList>
            <person name="Sugawara M."/>
            <person name="Epstein B."/>
            <person name="Badgley B.D."/>
            <person name="Unno T."/>
            <person name="Xu L."/>
            <person name="Reese J."/>
            <person name="Gyaneshwar P."/>
            <person name="Denny R."/>
            <person name="Mudge J."/>
            <person name="Bharti A.K."/>
            <person name="Farmer A.D."/>
            <person name="May G.D."/>
            <person name="Woodward J.E."/>
            <person name="Medigue C."/>
            <person name="Vallenet D."/>
            <person name="Lajus A."/>
            <person name="Rouy Z."/>
            <person name="Martinez-Vaz B."/>
            <person name="Tiffin P."/>
            <person name="Young N.D."/>
            <person name="Sadowsky M.J."/>
        </authorList>
    </citation>
    <scope>NUCLEOTIDE SEQUENCE [LARGE SCALE GENOMIC DNA]</scope>
    <source>
        <strain evidence="6 7">USDA4894</strain>
    </source>
</reference>
<dbReference type="Pfam" id="PF00775">
    <property type="entry name" value="Dioxygenase_C"/>
    <property type="match status" value="1"/>
</dbReference>
<sequence length="194" mass="21599">MLPTRRSLLTAFLAIPALPIVSLRQAAAQRRPLPPTPACGNESDLTLARTAGPFYKPDAPMRHELFADSPDGERITLAGYVLDANCRPLANSLVEIWHADETGAYDTSGFRLRAHQFTDANGRWWFGTIVPARYTGRTRHYHLRVQRRGGTLLTTQLFFPNEPANASDGLYSDALLLDIRNTADGKFGRFDFVV</sequence>
<keyword evidence="4" id="KW-0732">Signal</keyword>
<dbReference type="InterPro" id="IPR050770">
    <property type="entry name" value="Intradiol_RC_Dioxygenase"/>
</dbReference>
<comment type="caution">
    <text evidence="6">The sequence shown here is derived from an EMBL/GenBank/DDBJ whole genome shotgun (WGS) entry which is preliminary data.</text>
</comment>
<keyword evidence="2 6" id="KW-0223">Dioxygenase</keyword>
<dbReference type="GO" id="GO:0016702">
    <property type="term" value="F:oxidoreductase activity, acting on single donors with incorporation of molecular oxygen, incorporation of two atoms of oxygen"/>
    <property type="evidence" value="ECO:0007669"/>
    <property type="project" value="InterPro"/>
</dbReference>
<dbReference type="Proteomes" id="UP000439983">
    <property type="component" value="Unassembled WGS sequence"/>
</dbReference>
<evidence type="ECO:0000256" key="1">
    <source>
        <dbReference type="ARBA" id="ARBA00007825"/>
    </source>
</evidence>
<evidence type="ECO:0000256" key="2">
    <source>
        <dbReference type="ARBA" id="ARBA00022964"/>
    </source>
</evidence>